<protein>
    <submittedName>
        <fullName evidence="2">Uncharacterized protein</fullName>
    </submittedName>
</protein>
<reference evidence="2 3" key="1">
    <citation type="journal article" date="2018" name="Evol. Lett.">
        <title>Horizontal gene cluster transfer increased hallucinogenic mushroom diversity.</title>
        <authorList>
            <person name="Reynolds H.T."/>
            <person name="Vijayakumar V."/>
            <person name="Gluck-Thaler E."/>
            <person name="Korotkin H.B."/>
            <person name="Matheny P.B."/>
            <person name="Slot J.C."/>
        </authorList>
    </citation>
    <scope>NUCLEOTIDE SEQUENCE [LARGE SCALE GENOMIC DNA]</scope>
    <source>
        <strain evidence="2 3">2631</strain>
    </source>
</reference>
<evidence type="ECO:0000313" key="2">
    <source>
        <dbReference type="EMBL" id="PPQ81256.1"/>
    </source>
</evidence>
<gene>
    <name evidence="2" type="ORF">CVT25_015070</name>
</gene>
<name>A0A409WS06_PSICY</name>
<dbReference type="EMBL" id="NHYD01003270">
    <property type="protein sequence ID" value="PPQ81256.1"/>
    <property type="molecule type" value="Genomic_DNA"/>
</dbReference>
<evidence type="ECO:0000256" key="1">
    <source>
        <dbReference type="SAM" id="Phobius"/>
    </source>
</evidence>
<proteinExistence type="predicted"/>
<keyword evidence="1" id="KW-0472">Membrane</keyword>
<evidence type="ECO:0000313" key="3">
    <source>
        <dbReference type="Proteomes" id="UP000283269"/>
    </source>
</evidence>
<dbReference type="InParanoid" id="A0A409WS06"/>
<feature type="transmembrane region" description="Helical" evidence="1">
    <location>
        <begin position="18"/>
        <end position="43"/>
    </location>
</feature>
<organism evidence="2 3">
    <name type="scientific">Psilocybe cyanescens</name>
    <dbReference type="NCBI Taxonomy" id="93625"/>
    <lineage>
        <taxon>Eukaryota</taxon>
        <taxon>Fungi</taxon>
        <taxon>Dikarya</taxon>
        <taxon>Basidiomycota</taxon>
        <taxon>Agaricomycotina</taxon>
        <taxon>Agaricomycetes</taxon>
        <taxon>Agaricomycetidae</taxon>
        <taxon>Agaricales</taxon>
        <taxon>Agaricineae</taxon>
        <taxon>Strophariaceae</taxon>
        <taxon>Psilocybe</taxon>
    </lineage>
</organism>
<dbReference type="Proteomes" id="UP000283269">
    <property type="component" value="Unassembled WGS sequence"/>
</dbReference>
<keyword evidence="1" id="KW-1133">Transmembrane helix</keyword>
<accession>A0A409WS06</accession>
<sequence>MHVCAVRFFFLSNHHHPLFPFSLCRLAIFATAVVTIAIVPHLLPTFSPCDSLIITVCKVDRVAATLQLLKIGRKGDWGGTREGGVDPHVNGTRHCSGGPAIGPPHLPLPLLPPLPSSPLLPAPSTTAMSPTPFVVTS</sequence>
<dbReference type="AlphaFoldDB" id="A0A409WS06"/>
<keyword evidence="1" id="KW-0812">Transmembrane</keyword>
<keyword evidence="3" id="KW-1185">Reference proteome</keyword>
<comment type="caution">
    <text evidence="2">The sequence shown here is derived from an EMBL/GenBank/DDBJ whole genome shotgun (WGS) entry which is preliminary data.</text>
</comment>